<name>A0AAV7SBG9_PLEWA</name>
<evidence type="ECO:0000256" key="1">
    <source>
        <dbReference type="SAM" id="MobiDB-lite"/>
    </source>
</evidence>
<reference evidence="2" key="1">
    <citation type="journal article" date="2022" name="bioRxiv">
        <title>Sequencing and chromosome-scale assembly of the giantPleurodeles waltlgenome.</title>
        <authorList>
            <person name="Brown T."/>
            <person name="Elewa A."/>
            <person name="Iarovenko S."/>
            <person name="Subramanian E."/>
            <person name="Araus A.J."/>
            <person name="Petzold A."/>
            <person name="Susuki M."/>
            <person name="Suzuki K.-i.T."/>
            <person name="Hayashi T."/>
            <person name="Toyoda A."/>
            <person name="Oliveira C."/>
            <person name="Osipova E."/>
            <person name="Leigh N.D."/>
            <person name="Simon A."/>
            <person name="Yun M.H."/>
        </authorList>
    </citation>
    <scope>NUCLEOTIDE SEQUENCE</scope>
    <source>
        <strain evidence="2">20211129_DDA</strain>
        <tissue evidence="2">Liver</tissue>
    </source>
</reference>
<evidence type="ECO:0000313" key="3">
    <source>
        <dbReference type="Proteomes" id="UP001066276"/>
    </source>
</evidence>
<gene>
    <name evidence="2" type="ORF">NDU88_001384</name>
</gene>
<protein>
    <submittedName>
        <fullName evidence="2">Uncharacterized protein</fullName>
    </submittedName>
</protein>
<feature type="compositionally biased region" description="Basic residues" evidence="1">
    <location>
        <begin position="57"/>
        <end position="68"/>
    </location>
</feature>
<proteinExistence type="predicted"/>
<keyword evidence="3" id="KW-1185">Reference proteome</keyword>
<feature type="region of interest" description="Disordered" evidence="1">
    <location>
        <begin position="38"/>
        <end position="126"/>
    </location>
</feature>
<accession>A0AAV7SBG9</accession>
<evidence type="ECO:0000313" key="2">
    <source>
        <dbReference type="EMBL" id="KAJ1160894.1"/>
    </source>
</evidence>
<dbReference type="Proteomes" id="UP001066276">
    <property type="component" value="Chromosome 4_2"/>
</dbReference>
<dbReference type="EMBL" id="JANPWB010000008">
    <property type="protein sequence ID" value="KAJ1160894.1"/>
    <property type="molecule type" value="Genomic_DNA"/>
</dbReference>
<feature type="compositionally biased region" description="Polar residues" evidence="1">
    <location>
        <begin position="43"/>
        <end position="54"/>
    </location>
</feature>
<sequence length="139" mass="15207">MVGRGIRGLLLDWPWCPRAASEKNIGRDLSEIAIVHSKEESTGEGNAVQNTTATGVAHRKGHNAKSLRRTPTGRGGPRTRCILKKNRQEKEMQSKIQQQPAKRTRKGTTRRASGGRRQAEADPEQMVEVAVGIASTGRS</sequence>
<organism evidence="2 3">
    <name type="scientific">Pleurodeles waltl</name>
    <name type="common">Iberian ribbed newt</name>
    <dbReference type="NCBI Taxonomy" id="8319"/>
    <lineage>
        <taxon>Eukaryota</taxon>
        <taxon>Metazoa</taxon>
        <taxon>Chordata</taxon>
        <taxon>Craniata</taxon>
        <taxon>Vertebrata</taxon>
        <taxon>Euteleostomi</taxon>
        <taxon>Amphibia</taxon>
        <taxon>Batrachia</taxon>
        <taxon>Caudata</taxon>
        <taxon>Salamandroidea</taxon>
        <taxon>Salamandridae</taxon>
        <taxon>Pleurodelinae</taxon>
        <taxon>Pleurodeles</taxon>
    </lineage>
</organism>
<comment type="caution">
    <text evidence="2">The sequence shown here is derived from an EMBL/GenBank/DDBJ whole genome shotgun (WGS) entry which is preliminary data.</text>
</comment>
<dbReference type="AlphaFoldDB" id="A0AAV7SBG9"/>